<dbReference type="Proteomes" id="UP001187343">
    <property type="component" value="Unassembled WGS sequence"/>
</dbReference>
<evidence type="ECO:0000313" key="9">
    <source>
        <dbReference type="Proteomes" id="UP001187343"/>
    </source>
</evidence>
<name>A0AA88PX83_9TELE</name>
<accession>A0AA88PX83</accession>
<gene>
    <name evidence="8" type="ORF">Q8A67_006673</name>
</gene>
<dbReference type="AlphaFoldDB" id="A0AA88PX83"/>
<dbReference type="FunFam" id="2.60.40.10:FF:000095">
    <property type="entry name" value="immunoglobulin superfamily member 11 isoform X1"/>
    <property type="match status" value="1"/>
</dbReference>
<keyword evidence="3" id="KW-0732">Signal</keyword>
<dbReference type="Gene3D" id="1.10.287.1490">
    <property type="match status" value="1"/>
</dbReference>
<keyword evidence="9" id="KW-1185">Reference proteome</keyword>
<dbReference type="InterPro" id="IPR003598">
    <property type="entry name" value="Ig_sub2"/>
</dbReference>
<keyword evidence="6" id="KW-1015">Disulfide bond</keyword>
<reference evidence="8" key="1">
    <citation type="submission" date="2023-08" db="EMBL/GenBank/DDBJ databases">
        <title>Chromosome-level Genome Assembly of mud carp (Cirrhinus molitorella).</title>
        <authorList>
            <person name="Liu H."/>
        </authorList>
    </citation>
    <scope>NUCLEOTIDE SEQUENCE</scope>
    <source>
        <strain evidence="8">Prfri</strain>
        <tissue evidence="8">Muscle</tissue>
    </source>
</reference>
<dbReference type="SMART" id="SM00409">
    <property type="entry name" value="IG"/>
    <property type="match status" value="2"/>
</dbReference>
<protein>
    <submittedName>
        <fullName evidence="8">Uncharacterized protein</fullName>
    </submittedName>
</protein>
<evidence type="ECO:0000313" key="8">
    <source>
        <dbReference type="EMBL" id="KAK2904874.1"/>
    </source>
</evidence>
<keyword evidence="2" id="KW-0812">Transmembrane</keyword>
<dbReference type="InterPro" id="IPR013783">
    <property type="entry name" value="Ig-like_fold"/>
</dbReference>
<dbReference type="PANTHER" id="PTHR44969">
    <property type="entry name" value="CELL SURFACE A33 ANTIGEN"/>
    <property type="match status" value="1"/>
</dbReference>
<comment type="subcellular location">
    <subcellularLocation>
        <location evidence="1">Membrane</location>
        <topology evidence="1">Single-pass type I membrane protein</topology>
    </subcellularLocation>
</comment>
<keyword evidence="7" id="KW-0393">Immunoglobulin domain</keyword>
<proteinExistence type="predicted"/>
<dbReference type="InterPro" id="IPR036179">
    <property type="entry name" value="Ig-like_dom_sf"/>
</dbReference>
<keyword evidence="5" id="KW-0472">Membrane</keyword>
<evidence type="ECO:0000256" key="7">
    <source>
        <dbReference type="ARBA" id="ARBA00023319"/>
    </source>
</evidence>
<dbReference type="InterPro" id="IPR042474">
    <property type="entry name" value="A33"/>
</dbReference>
<dbReference type="EMBL" id="JAUYZG010000006">
    <property type="protein sequence ID" value="KAK2904874.1"/>
    <property type="molecule type" value="Genomic_DNA"/>
</dbReference>
<dbReference type="InterPro" id="IPR003599">
    <property type="entry name" value="Ig_sub"/>
</dbReference>
<dbReference type="InterPro" id="IPR013151">
    <property type="entry name" value="Immunoglobulin_dom"/>
</dbReference>
<dbReference type="GO" id="GO:0005886">
    <property type="term" value="C:plasma membrane"/>
    <property type="evidence" value="ECO:0007669"/>
    <property type="project" value="InterPro"/>
</dbReference>
<evidence type="ECO:0000256" key="4">
    <source>
        <dbReference type="ARBA" id="ARBA00022989"/>
    </source>
</evidence>
<organism evidence="8 9">
    <name type="scientific">Cirrhinus molitorella</name>
    <name type="common">mud carp</name>
    <dbReference type="NCBI Taxonomy" id="172907"/>
    <lineage>
        <taxon>Eukaryota</taxon>
        <taxon>Metazoa</taxon>
        <taxon>Chordata</taxon>
        <taxon>Craniata</taxon>
        <taxon>Vertebrata</taxon>
        <taxon>Euteleostomi</taxon>
        <taxon>Actinopterygii</taxon>
        <taxon>Neopterygii</taxon>
        <taxon>Teleostei</taxon>
        <taxon>Ostariophysi</taxon>
        <taxon>Cypriniformes</taxon>
        <taxon>Cyprinidae</taxon>
        <taxon>Labeoninae</taxon>
        <taxon>Labeonini</taxon>
        <taxon>Cirrhinus</taxon>
    </lineage>
</organism>
<dbReference type="InterPro" id="IPR007110">
    <property type="entry name" value="Ig-like_dom"/>
</dbReference>
<dbReference type="Pfam" id="PF00047">
    <property type="entry name" value="ig"/>
    <property type="match status" value="1"/>
</dbReference>
<evidence type="ECO:0000256" key="5">
    <source>
        <dbReference type="ARBA" id="ARBA00023136"/>
    </source>
</evidence>
<evidence type="ECO:0000256" key="2">
    <source>
        <dbReference type="ARBA" id="ARBA00022692"/>
    </source>
</evidence>
<dbReference type="PROSITE" id="PS50835">
    <property type="entry name" value="IG_LIKE"/>
    <property type="match status" value="2"/>
</dbReference>
<dbReference type="Pfam" id="PF07686">
    <property type="entry name" value="V-set"/>
    <property type="match status" value="1"/>
</dbReference>
<keyword evidence="4" id="KW-1133">Transmembrane helix</keyword>
<sequence length="471" mass="55008">MTNWKPMLCSLCLISVMSASFGLDVTMSQATVEVARGDDVTLTCNYKPKNQVNQLIVITWTGDADEVSGEKVLFGNYYSHGEIDIGPDYKGKASIETNLDAKTSKLTLKEVTLKESRTIRCFIQIPGDIEGRQSDTTFLLVQVAPSQPVCKVVGTAEYGQNINLTCVSKEGSPTPTYKWERYDFQNILQAFPLKTTEKDGVLSLVNVSMETSGYYICQSTNKVGSAKCNMTLTVMPPSMNFATIGIVAGCIVGAIVLIIIIFCCCRRRKQKQKSKDYEMENPDVEYHDKPPAENNMDGNTDNMVISEDRTYKTGSDDVRNHYDGRRGSRDDLNEGGRDDLRDRYDERKGSRDDLRDRYDDRRDRYDDRRDRYDDRRDRYDDRRDRYDDRRGSRDDLRDRYDDRRDRYDERRGSRDDLRDRYDERRGSRDDLRDRYDERRGSRDDLRDRYDERRGSRDDLRDQYDEQRDRYR</sequence>
<dbReference type="Gene3D" id="2.60.40.10">
    <property type="entry name" value="Immunoglobulins"/>
    <property type="match status" value="2"/>
</dbReference>
<dbReference type="InterPro" id="IPR013106">
    <property type="entry name" value="Ig_V-set"/>
</dbReference>
<dbReference type="SMART" id="SM00408">
    <property type="entry name" value="IGc2"/>
    <property type="match status" value="1"/>
</dbReference>
<evidence type="ECO:0000256" key="3">
    <source>
        <dbReference type="ARBA" id="ARBA00022729"/>
    </source>
</evidence>
<comment type="caution">
    <text evidence="8">The sequence shown here is derived from an EMBL/GenBank/DDBJ whole genome shotgun (WGS) entry which is preliminary data.</text>
</comment>
<dbReference type="PANTHER" id="PTHR44969:SF1">
    <property type="entry name" value="CELL SURFACE A33 ANTIGEN"/>
    <property type="match status" value="1"/>
</dbReference>
<dbReference type="SUPFAM" id="SSF48726">
    <property type="entry name" value="Immunoglobulin"/>
    <property type="match status" value="2"/>
</dbReference>
<evidence type="ECO:0000256" key="1">
    <source>
        <dbReference type="ARBA" id="ARBA00004479"/>
    </source>
</evidence>
<evidence type="ECO:0000256" key="6">
    <source>
        <dbReference type="ARBA" id="ARBA00023157"/>
    </source>
</evidence>